<dbReference type="RefSeq" id="XP_040763226.1">
    <property type="nucleotide sequence ID" value="XM_040905766.1"/>
</dbReference>
<dbReference type="Proteomes" id="UP000076871">
    <property type="component" value="Unassembled WGS sequence"/>
</dbReference>
<keyword evidence="2" id="KW-0472">Membrane</keyword>
<dbReference type="AlphaFoldDB" id="A0A165DRN8"/>
<name>A0A165DRN8_9APHY</name>
<keyword evidence="2" id="KW-0812">Transmembrane</keyword>
<evidence type="ECO:0000313" key="3">
    <source>
        <dbReference type="EMBL" id="KZT05486.1"/>
    </source>
</evidence>
<feature type="transmembrane region" description="Helical" evidence="2">
    <location>
        <begin position="21"/>
        <end position="40"/>
    </location>
</feature>
<keyword evidence="4" id="KW-1185">Reference proteome</keyword>
<accession>A0A165DRN8</accession>
<dbReference type="InParanoid" id="A0A165DRN8"/>
<reference evidence="3 4" key="1">
    <citation type="journal article" date="2016" name="Mol. Biol. Evol.">
        <title>Comparative Genomics of Early-Diverging Mushroom-Forming Fungi Provides Insights into the Origins of Lignocellulose Decay Capabilities.</title>
        <authorList>
            <person name="Nagy L.G."/>
            <person name="Riley R."/>
            <person name="Tritt A."/>
            <person name="Adam C."/>
            <person name="Daum C."/>
            <person name="Floudas D."/>
            <person name="Sun H."/>
            <person name="Yadav J.S."/>
            <person name="Pangilinan J."/>
            <person name="Larsson K.H."/>
            <person name="Matsuura K."/>
            <person name="Barry K."/>
            <person name="Labutti K."/>
            <person name="Kuo R."/>
            <person name="Ohm R.A."/>
            <person name="Bhattacharya S.S."/>
            <person name="Shirouzu T."/>
            <person name="Yoshinaga Y."/>
            <person name="Martin F.M."/>
            <person name="Grigoriev I.V."/>
            <person name="Hibbett D.S."/>
        </authorList>
    </citation>
    <scope>NUCLEOTIDE SEQUENCE [LARGE SCALE GENOMIC DNA]</scope>
    <source>
        <strain evidence="3 4">93-53</strain>
    </source>
</reference>
<dbReference type="EMBL" id="KV427630">
    <property type="protein sequence ID" value="KZT05486.1"/>
    <property type="molecule type" value="Genomic_DNA"/>
</dbReference>
<sequence length="444" mass="49500">MGAAIDTILNFLYLRRSSRASAFKIIFAAALAVTVLAKGLNGHFVAQRTIKRLKKELARARSEEQTIRSHADQEQRQSAAEASKIKAQLARKEEELHQTKQGWSKETASNKQTIEHISRELEQRKRREESYMKERESLQALLETRRLELQEAQSYFQSAEAVSEGDVVRTVSNLNSEVFQAVKAMAESFEAGNAATLNTYPLDEARTLVGEKLSQLLASFPDHQQDTVVLETAFQATMVQFAYSLLSAWYIGNWKEDSMANIYKQMLLSESQSVAGRWRALTYKYQPKSDADGHTWEIRLTQSLQSLLSTINLVARGNGEVPEEVKENLRLIVRTALDLRSMIGEQIVSSNYTMIVGSGGELFAPERMEDVWATGASNVKEGTRVLCPSDLGLQRTEKVDSGGDDTSVTALLIKPKVVLETLVEELLPGDEGESVPNPNSSHDS</sequence>
<evidence type="ECO:0000256" key="1">
    <source>
        <dbReference type="SAM" id="MobiDB-lite"/>
    </source>
</evidence>
<protein>
    <submittedName>
        <fullName evidence="3">Uncharacterized protein</fullName>
    </submittedName>
</protein>
<feature type="compositionally biased region" description="Basic and acidic residues" evidence="1">
    <location>
        <begin position="63"/>
        <end position="75"/>
    </location>
</feature>
<dbReference type="OrthoDB" id="3222645at2759"/>
<feature type="region of interest" description="Disordered" evidence="1">
    <location>
        <begin position="63"/>
        <end position="88"/>
    </location>
</feature>
<dbReference type="STRING" id="1314785.A0A165DRN8"/>
<evidence type="ECO:0000313" key="4">
    <source>
        <dbReference type="Proteomes" id="UP000076871"/>
    </source>
</evidence>
<dbReference type="GeneID" id="63822796"/>
<organism evidence="3 4">
    <name type="scientific">Laetiporus sulphureus 93-53</name>
    <dbReference type="NCBI Taxonomy" id="1314785"/>
    <lineage>
        <taxon>Eukaryota</taxon>
        <taxon>Fungi</taxon>
        <taxon>Dikarya</taxon>
        <taxon>Basidiomycota</taxon>
        <taxon>Agaricomycotina</taxon>
        <taxon>Agaricomycetes</taxon>
        <taxon>Polyporales</taxon>
        <taxon>Laetiporus</taxon>
    </lineage>
</organism>
<evidence type="ECO:0000256" key="2">
    <source>
        <dbReference type="SAM" id="Phobius"/>
    </source>
</evidence>
<proteinExistence type="predicted"/>
<gene>
    <name evidence="3" type="ORF">LAESUDRAFT_681501</name>
</gene>
<keyword evidence="2" id="KW-1133">Transmembrane helix</keyword>